<dbReference type="Gene3D" id="1.10.357.10">
    <property type="entry name" value="Tetracycline Repressor, domain 2"/>
    <property type="match status" value="1"/>
</dbReference>
<dbReference type="InterPro" id="IPR050109">
    <property type="entry name" value="HTH-type_TetR-like_transc_reg"/>
</dbReference>
<sequence length="220" mass="24982">MAVTEPGGQNRARGRRNPEQVRADILAVATAEFAERGLEAASVNEIAAKTATTKRMIYYYFTSKEGLYTAVLERSYRQMAETLLREVGPADLEPVAALRRLAERTFDHHDTHREYVRLVVGENMLRGAYIRRSGELRKLWAPMLDIVADILRRGREEGTIRDDVDPIDVQVLINSFSLFRITNQYTFDALYDYALDGPEARAHFRGMIGDVVTRAFAVAR</sequence>
<dbReference type="PANTHER" id="PTHR30328">
    <property type="entry name" value="TRANSCRIPTIONAL REPRESSOR"/>
    <property type="match status" value="1"/>
</dbReference>
<dbReference type="SUPFAM" id="SSF48498">
    <property type="entry name" value="Tetracyclin repressor-like, C-terminal domain"/>
    <property type="match status" value="1"/>
</dbReference>
<evidence type="ECO:0000256" key="1">
    <source>
        <dbReference type="ARBA" id="ARBA00023125"/>
    </source>
</evidence>
<dbReference type="InterPro" id="IPR009057">
    <property type="entry name" value="Homeodomain-like_sf"/>
</dbReference>
<evidence type="ECO:0000313" key="4">
    <source>
        <dbReference type="EMBL" id="MBL1112976.1"/>
    </source>
</evidence>
<name>A0ABS1PMM0_9ACTN</name>
<dbReference type="InterPro" id="IPR041474">
    <property type="entry name" value="NicS_C"/>
</dbReference>
<evidence type="ECO:0000259" key="3">
    <source>
        <dbReference type="PROSITE" id="PS50977"/>
    </source>
</evidence>
<feature type="domain" description="HTH tetR-type" evidence="3">
    <location>
        <begin position="19"/>
        <end position="79"/>
    </location>
</feature>
<dbReference type="SUPFAM" id="SSF46689">
    <property type="entry name" value="Homeodomain-like"/>
    <property type="match status" value="1"/>
</dbReference>
<comment type="caution">
    <text evidence="4">The sequence shown here is derived from an EMBL/GenBank/DDBJ whole genome shotgun (WGS) entry which is preliminary data.</text>
</comment>
<protein>
    <submittedName>
        <fullName evidence="4">TetR family transcriptional regulator</fullName>
    </submittedName>
</protein>
<keyword evidence="5" id="KW-1185">Reference proteome</keyword>
<proteinExistence type="predicted"/>
<keyword evidence="1 2" id="KW-0238">DNA-binding</keyword>
<dbReference type="Pfam" id="PF00440">
    <property type="entry name" value="TetR_N"/>
    <property type="match status" value="1"/>
</dbReference>
<accession>A0ABS1PMM0</accession>
<dbReference type="InterPro" id="IPR001647">
    <property type="entry name" value="HTH_TetR"/>
</dbReference>
<dbReference type="Pfam" id="PF17938">
    <property type="entry name" value="TetR_C_29"/>
    <property type="match status" value="1"/>
</dbReference>
<dbReference type="PROSITE" id="PS50977">
    <property type="entry name" value="HTH_TETR_2"/>
    <property type="match status" value="1"/>
</dbReference>
<organism evidence="4 5">
    <name type="scientific">Streptomyces endocoffeicus</name>
    <dbReference type="NCBI Taxonomy" id="2898945"/>
    <lineage>
        <taxon>Bacteria</taxon>
        <taxon>Bacillati</taxon>
        <taxon>Actinomycetota</taxon>
        <taxon>Actinomycetes</taxon>
        <taxon>Kitasatosporales</taxon>
        <taxon>Streptomycetaceae</taxon>
        <taxon>Streptomyces</taxon>
    </lineage>
</organism>
<evidence type="ECO:0000256" key="2">
    <source>
        <dbReference type="PROSITE-ProRule" id="PRU00335"/>
    </source>
</evidence>
<dbReference type="InterPro" id="IPR036271">
    <property type="entry name" value="Tet_transcr_reg_TetR-rel_C_sf"/>
</dbReference>
<reference evidence="4 5" key="1">
    <citation type="submission" date="2021-01" db="EMBL/GenBank/DDBJ databases">
        <title>WGS of actinomycetes isolated from Thailand.</title>
        <authorList>
            <person name="Thawai C."/>
        </authorList>
    </citation>
    <scope>NUCLEOTIDE SEQUENCE [LARGE SCALE GENOMIC DNA]</scope>
    <source>
        <strain evidence="4 5">CA3R110</strain>
    </source>
</reference>
<dbReference type="EMBL" id="JAERRG010000003">
    <property type="protein sequence ID" value="MBL1112976.1"/>
    <property type="molecule type" value="Genomic_DNA"/>
</dbReference>
<evidence type="ECO:0000313" key="5">
    <source>
        <dbReference type="Proteomes" id="UP000621510"/>
    </source>
</evidence>
<feature type="DNA-binding region" description="H-T-H motif" evidence="2">
    <location>
        <begin position="42"/>
        <end position="61"/>
    </location>
</feature>
<dbReference type="Proteomes" id="UP000621510">
    <property type="component" value="Unassembled WGS sequence"/>
</dbReference>
<gene>
    <name evidence="4" type="ORF">JK364_11310</name>
</gene>
<dbReference type="PANTHER" id="PTHR30328:SF54">
    <property type="entry name" value="HTH-TYPE TRANSCRIPTIONAL REPRESSOR SCO4008"/>
    <property type="match status" value="1"/>
</dbReference>
<dbReference type="PRINTS" id="PR00455">
    <property type="entry name" value="HTHTETR"/>
</dbReference>